<gene>
    <name evidence="1" type="ORF">PYW08_007998</name>
</gene>
<accession>A0ACC2QAR8</accession>
<organism evidence="1 2">
    <name type="scientific">Mythimna loreyi</name>
    <dbReference type="NCBI Taxonomy" id="667449"/>
    <lineage>
        <taxon>Eukaryota</taxon>
        <taxon>Metazoa</taxon>
        <taxon>Ecdysozoa</taxon>
        <taxon>Arthropoda</taxon>
        <taxon>Hexapoda</taxon>
        <taxon>Insecta</taxon>
        <taxon>Pterygota</taxon>
        <taxon>Neoptera</taxon>
        <taxon>Endopterygota</taxon>
        <taxon>Lepidoptera</taxon>
        <taxon>Glossata</taxon>
        <taxon>Ditrysia</taxon>
        <taxon>Noctuoidea</taxon>
        <taxon>Noctuidae</taxon>
        <taxon>Noctuinae</taxon>
        <taxon>Hadenini</taxon>
        <taxon>Mythimna</taxon>
    </lineage>
</organism>
<dbReference type="EMBL" id="CM056797">
    <property type="protein sequence ID" value="KAJ8712694.1"/>
    <property type="molecule type" value="Genomic_DNA"/>
</dbReference>
<protein>
    <submittedName>
        <fullName evidence="1">Uncharacterized protein</fullName>
    </submittedName>
</protein>
<name>A0ACC2QAR8_9NEOP</name>
<comment type="caution">
    <text evidence="1">The sequence shown here is derived from an EMBL/GenBank/DDBJ whole genome shotgun (WGS) entry which is preliminary data.</text>
</comment>
<sequence>MLNYLMLFSLFGVSVCQQKRPNIVLILTDDQDVVLGGMTPMTSVHRFIGNEGVTFTNSYVTSPICCPSRASLLTGLYQHNHYTINNSLREGCYGPHWRQSLQNSTFATVLKDAGYATFYAGKYLNEYGVKDAGGPELVPPGWTEWHGLVGNSVYYNYTISNNGVPTASTDQYLTDVIREIGVSYIENQTEQEPFLMVLAPPAPHQPFTPAPRHEGTFSNVTAVRHPNFNIAAEDKHWLMRMPPSPLPASALPELDRVFRRRWESLLAVDEMVADIVGSLERQALLDNTYIFFTSDNGYHVGQFSQMYDKRQPYESDIKVPLLIRGPGIKPNSSNSQPVLNVDLAPTIIRLAGLEPPTHMDGKALDLLKEAEDDTNQEIEERYMLVEYHGEGRNGSVDDKCPWKYDGLQLAECYPQYDCKCQDSRNNTYACLRHFAPRTNMKYCEFTDKENFLEVYNLAHDPYELVNSADTFMPALRHWYSSVLARMRVCVGVESCDHPNQIIFD</sequence>
<proteinExistence type="predicted"/>
<reference evidence="1" key="1">
    <citation type="submission" date="2023-03" db="EMBL/GenBank/DDBJ databases">
        <title>Chromosome-level genomes of two armyworms, Mythimna separata and Mythimna loreyi, provide insights into the biosynthesis and reception of sex pheromones.</title>
        <authorList>
            <person name="Zhao H."/>
        </authorList>
    </citation>
    <scope>NUCLEOTIDE SEQUENCE</scope>
    <source>
        <strain evidence="1">BeijingLab</strain>
    </source>
</reference>
<dbReference type="Proteomes" id="UP001231649">
    <property type="component" value="Chromosome 21"/>
</dbReference>
<evidence type="ECO:0000313" key="2">
    <source>
        <dbReference type="Proteomes" id="UP001231649"/>
    </source>
</evidence>
<evidence type="ECO:0000313" key="1">
    <source>
        <dbReference type="EMBL" id="KAJ8712694.1"/>
    </source>
</evidence>
<keyword evidence="2" id="KW-1185">Reference proteome</keyword>